<dbReference type="Gene3D" id="1.10.287.130">
    <property type="match status" value="1"/>
</dbReference>
<dbReference type="Pfam" id="PF00512">
    <property type="entry name" value="HisKA"/>
    <property type="match status" value="1"/>
</dbReference>
<evidence type="ECO:0000256" key="6">
    <source>
        <dbReference type="ARBA" id="ARBA00022692"/>
    </source>
</evidence>
<dbReference type="Pfam" id="PF00672">
    <property type="entry name" value="HAMP"/>
    <property type="match status" value="1"/>
</dbReference>
<dbReference type="SMART" id="SM00387">
    <property type="entry name" value="HATPase_c"/>
    <property type="match status" value="1"/>
</dbReference>
<dbReference type="CDD" id="cd00075">
    <property type="entry name" value="HATPase"/>
    <property type="match status" value="1"/>
</dbReference>
<dbReference type="Proteomes" id="UP000650628">
    <property type="component" value="Unassembled WGS sequence"/>
</dbReference>
<dbReference type="SMART" id="SM00388">
    <property type="entry name" value="HisKA"/>
    <property type="match status" value="1"/>
</dbReference>
<dbReference type="Gene3D" id="6.10.340.10">
    <property type="match status" value="1"/>
</dbReference>
<evidence type="ECO:0000256" key="3">
    <source>
        <dbReference type="ARBA" id="ARBA00012438"/>
    </source>
</evidence>
<dbReference type="InterPro" id="IPR050428">
    <property type="entry name" value="TCS_sensor_his_kinase"/>
</dbReference>
<comment type="subcellular location">
    <subcellularLocation>
        <location evidence="2">Cell membrane</location>
    </subcellularLocation>
</comment>
<evidence type="ECO:0000259" key="12">
    <source>
        <dbReference type="PROSITE" id="PS50885"/>
    </source>
</evidence>
<dbReference type="GO" id="GO:0000155">
    <property type="term" value="F:phosphorelay sensor kinase activity"/>
    <property type="evidence" value="ECO:0007669"/>
    <property type="project" value="InterPro"/>
</dbReference>
<dbReference type="Pfam" id="PF02518">
    <property type="entry name" value="HATPase_c"/>
    <property type="match status" value="1"/>
</dbReference>
<dbReference type="GO" id="GO:0005886">
    <property type="term" value="C:plasma membrane"/>
    <property type="evidence" value="ECO:0007669"/>
    <property type="project" value="UniProtKB-SubCell"/>
</dbReference>
<accession>A0A8J3TYX8</accession>
<proteinExistence type="predicted"/>
<dbReference type="SUPFAM" id="SSF47384">
    <property type="entry name" value="Homodimeric domain of signal transducing histidine kinase"/>
    <property type="match status" value="1"/>
</dbReference>
<dbReference type="EC" id="2.7.13.3" evidence="3"/>
<comment type="caution">
    <text evidence="13">The sequence shown here is derived from an EMBL/GenBank/DDBJ whole genome shotgun (WGS) entry which is preliminary data.</text>
</comment>
<evidence type="ECO:0000313" key="14">
    <source>
        <dbReference type="Proteomes" id="UP000650628"/>
    </source>
</evidence>
<evidence type="ECO:0000256" key="2">
    <source>
        <dbReference type="ARBA" id="ARBA00004236"/>
    </source>
</evidence>
<dbReference type="PANTHER" id="PTHR45436">
    <property type="entry name" value="SENSOR HISTIDINE KINASE YKOH"/>
    <property type="match status" value="1"/>
</dbReference>
<dbReference type="InterPro" id="IPR036097">
    <property type="entry name" value="HisK_dim/P_sf"/>
</dbReference>
<keyword evidence="8" id="KW-1133">Transmembrane helix</keyword>
<reference evidence="13 14" key="1">
    <citation type="submission" date="2021-01" db="EMBL/GenBank/DDBJ databases">
        <title>Whole genome shotgun sequence of Planotetraspora mira NBRC 15435.</title>
        <authorList>
            <person name="Komaki H."/>
            <person name="Tamura T."/>
        </authorList>
    </citation>
    <scope>NUCLEOTIDE SEQUENCE [LARGE SCALE GENOMIC DNA]</scope>
    <source>
        <strain evidence="13 14">NBRC 15435</strain>
    </source>
</reference>
<evidence type="ECO:0000256" key="1">
    <source>
        <dbReference type="ARBA" id="ARBA00000085"/>
    </source>
</evidence>
<dbReference type="SUPFAM" id="SSF158472">
    <property type="entry name" value="HAMP domain-like"/>
    <property type="match status" value="1"/>
</dbReference>
<dbReference type="InterPro" id="IPR036890">
    <property type="entry name" value="HATPase_C_sf"/>
</dbReference>
<feature type="domain" description="HAMP" evidence="12">
    <location>
        <begin position="194"/>
        <end position="247"/>
    </location>
</feature>
<evidence type="ECO:0000256" key="8">
    <source>
        <dbReference type="ARBA" id="ARBA00022989"/>
    </source>
</evidence>
<dbReference type="CDD" id="cd00082">
    <property type="entry name" value="HisKA"/>
    <property type="match status" value="1"/>
</dbReference>
<dbReference type="InterPro" id="IPR004358">
    <property type="entry name" value="Sig_transdc_His_kin-like_C"/>
</dbReference>
<dbReference type="InterPro" id="IPR003661">
    <property type="entry name" value="HisK_dim/P_dom"/>
</dbReference>
<evidence type="ECO:0000313" key="13">
    <source>
        <dbReference type="EMBL" id="GII34426.1"/>
    </source>
</evidence>
<dbReference type="InterPro" id="IPR003594">
    <property type="entry name" value="HATPase_dom"/>
</dbReference>
<keyword evidence="7" id="KW-0418">Kinase</keyword>
<keyword evidence="5" id="KW-0808">Transferase</keyword>
<dbReference type="PROSITE" id="PS50109">
    <property type="entry name" value="HIS_KIN"/>
    <property type="match status" value="1"/>
</dbReference>
<keyword evidence="10" id="KW-0472">Membrane</keyword>
<evidence type="ECO:0000256" key="9">
    <source>
        <dbReference type="ARBA" id="ARBA00023012"/>
    </source>
</evidence>
<protein>
    <recommendedName>
        <fullName evidence="3">histidine kinase</fullName>
        <ecNumber evidence="3">2.7.13.3</ecNumber>
    </recommendedName>
</protein>
<gene>
    <name evidence="13" type="ORF">Pmi06nite_78680</name>
</gene>
<feature type="domain" description="Histidine kinase" evidence="11">
    <location>
        <begin position="262"/>
        <end position="469"/>
    </location>
</feature>
<dbReference type="EMBL" id="BOOO01000050">
    <property type="protein sequence ID" value="GII34426.1"/>
    <property type="molecule type" value="Genomic_DNA"/>
</dbReference>
<dbReference type="Gene3D" id="3.30.565.10">
    <property type="entry name" value="Histidine kinase-like ATPase, C-terminal domain"/>
    <property type="match status" value="1"/>
</dbReference>
<dbReference type="SMART" id="SM00304">
    <property type="entry name" value="HAMP"/>
    <property type="match status" value="1"/>
</dbReference>
<evidence type="ECO:0000259" key="11">
    <source>
        <dbReference type="PROSITE" id="PS50109"/>
    </source>
</evidence>
<evidence type="ECO:0000256" key="10">
    <source>
        <dbReference type="ARBA" id="ARBA00023136"/>
    </source>
</evidence>
<keyword evidence="6" id="KW-0812">Transmembrane</keyword>
<dbReference type="AlphaFoldDB" id="A0A8J3TYX8"/>
<keyword evidence="9" id="KW-0902">Two-component regulatory system</keyword>
<dbReference type="PRINTS" id="PR00344">
    <property type="entry name" value="BCTRLSENSOR"/>
</dbReference>
<name>A0A8J3TYX8_9ACTN</name>
<keyword evidence="14" id="KW-1185">Reference proteome</keyword>
<sequence>MTSKSLGSGRLRRVLRHLRPQSIRGRLTALVTLLAVLLLLPAGAAEGAVGRQAIGDALWLEVREQADLTAAADRLHELGDPVVPHVAGVDLVQVVAPNHRVIDASKDALGMPPLSSAWPKPGDPEEDVQTCTSRHLGCVRLSALRVQGAANSPVVYAGRLAAGMTSTGIFGRLFGVQDAALVLLAAWATWKITGRTLKPVRAIRNDLAAINGNDLSSRVPEPPGRDEIARLARTVNATLGRIEDAKLHMDAVLARQRQFVADASHELRTPLAGLRAELEIGQLHPDDTDLNTLLDSALVDVDRLEAIITDLLLLARVGTAGAADKTQLNLSELVRGEVSGRLDRLPIRLRIDPGVPVTAVTVQIARVLKNLLDNAQRHTRSLVEVSVRRNGPFAELAVDDDGAGIPEPDRERVFERFTRLDTARSRDHGGTGLGLAIAREIAHAHQGTLEAVESPSGGARFLLRLPLAGA</sequence>
<dbReference type="InterPro" id="IPR005467">
    <property type="entry name" value="His_kinase_dom"/>
</dbReference>
<dbReference type="PANTHER" id="PTHR45436:SF5">
    <property type="entry name" value="SENSOR HISTIDINE KINASE TRCS"/>
    <property type="match status" value="1"/>
</dbReference>
<comment type="catalytic activity">
    <reaction evidence="1">
        <text>ATP + protein L-histidine = ADP + protein N-phospho-L-histidine.</text>
        <dbReference type="EC" id="2.7.13.3"/>
    </reaction>
</comment>
<organism evidence="13 14">
    <name type="scientific">Planotetraspora mira</name>
    <dbReference type="NCBI Taxonomy" id="58121"/>
    <lineage>
        <taxon>Bacteria</taxon>
        <taxon>Bacillati</taxon>
        <taxon>Actinomycetota</taxon>
        <taxon>Actinomycetes</taxon>
        <taxon>Streptosporangiales</taxon>
        <taxon>Streptosporangiaceae</taxon>
        <taxon>Planotetraspora</taxon>
    </lineage>
</organism>
<evidence type="ECO:0000256" key="7">
    <source>
        <dbReference type="ARBA" id="ARBA00022777"/>
    </source>
</evidence>
<evidence type="ECO:0000256" key="4">
    <source>
        <dbReference type="ARBA" id="ARBA00022553"/>
    </source>
</evidence>
<keyword evidence="4" id="KW-0597">Phosphoprotein</keyword>
<dbReference type="CDD" id="cd06225">
    <property type="entry name" value="HAMP"/>
    <property type="match status" value="1"/>
</dbReference>
<dbReference type="PROSITE" id="PS50885">
    <property type="entry name" value="HAMP"/>
    <property type="match status" value="1"/>
</dbReference>
<dbReference type="InterPro" id="IPR003660">
    <property type="entry name" value="HAMP_dom"/>
</dbReference>
<evidence type="ECO:0000256" key="5">
    <source>
        <dbReference type="ARBA" id="ARBA00022679"/>
    </source>
</evidence>
<dbReference type="SUPFAM" id="SSF55874">
    <property type="entry name" value="ATPase domain of HSP90 chaperone/DNA topoisomerase II/histidine kinase"/>
    <property type="match status" value="1"/>
</dbReference>
<dbReference type="RefSeq" id="WP_239114494.1">
    <property type="nucleotide sequence ID" value="NZ_BOOO01000050.1"/>
</dbReference>